<evidence type="ECO:0000256" key="1">
    <source>
        <dbReference type="SAM" id="Phobius"/>
    </source>
</evidence>
<protein>
    <submittedName>
        <fullName evidence="2">Uncharacterized protein</fullName>
    </submittedName>
</protein>
<dbReference type="GeneID" id="87820925"/>
<comment type="caution">
    <text evidence="2">The sequence shown here is derived from an EMBL/GenBank/DDBJ whole genome shotgun (WGS) entry which is preliminary data.</text>
</comment>
<dbReference type="Proteomes" id="UP001302676">
    <property type="component" value="Unassembled WGS sequence"/>
</dbReference>
<keyword evidence="1" id="KW-0472">Membrane</keyword>
<feature type="transmembrane region" description="Helical" evidence="1">
    <location>
        <begin position="12"/>
        <end position="33"/>
    </location>
</feature>
<evidence type="ECO:0000313" key="2">
    <source>
        <dbReference type="EMBL" id="KAK4142032.1"/>
    </source>
</evidence>
<proteinExistence type="predicted"/>
<evidence type="ECO:0000313" key="3">
    <source>
        <dbReference type="Proteomes" id="UP001302676"/>
    </source>
</evidence>
<keyword evidence="1" id="KW-1133">Transmembrane helix</keyword>
<accession>A0AAN6UZF4</accession>
<reference evidence="2" key="2">
    <citation type="submission" date="2023-05" db="EMBL/GenBank/DDBJ databases">
        <authorList>
            <consortium name="Lawrence Berkeley National Laboratory"/>
            <person name="Steindorff A."/>
            <person name="Hensen N."/>
            <person name="Bonometti L."/>
            <person name="Westerberg I."/>
            <person name="Brannstrom I.O."/>
            <person name="Guillou S."/>
            <person name="Cros-Aarteil S."/>
            <person name="Calhoun S."/>
            <person name="Haridas S."/>
            <person name="Kuo A."/>
            <person name="Mondo S."/>
            <person name="Pangilinan J."/>
            <person name="Riley R."/>
            <person name="Labutti K."/>
            <person name="Andreopoulos B."/>
            <person name="Lipzen A."/>
            <person name="Chen C."/>
            <person name="Yanf M."/>
            <person name="Daum C."/>
            <person name="Ng V."/>
            <person name="Clum A."/>
            <person name="Ohm R."/>
            <person name="Martin F."/>
            <person name="Silar P."/>
            <person name="Natvig D."/>
            <person name="Lalanne C."/>
            <person name="Gautier V."/>
            <person name="Ament-Velasquez S.L."/>
            <person name="Kruys A."/>
            <person name="Hutchinson M.I."/>
            <person name="Powell A.J."/>
            <person name="Barry K."/>
            <person name="Miller A.N."/>
            <person name="Grigoriev I.V."/>
            <person name="Debuchy R."/>
            <person name="Gladieux P."/>
            <person name="Thoren M.H."/>
            <person name="Johannesson H."/>
        </authorList>
    </citation>
    <scope>NUCLEOTIDE SEQUENCE</scope>
    <source>
        <strain evidence="2">CBS 141.50</strain>
    </source>
</reference>
<gene>
    <name evidence="2" type="ORF">C8A04DRAFT_38679</name>
</gene>
<dbReference type="EMBL" id="MU853603">
    <property type="protein sequence ID" value="KAK4142032.1"/>
    <property type="molecule type" value="Genomic_DNA"/>
</dbReference>
<reference evidence="2" key="1">
    <citation type="journal article" date="2023" name="Mol. Phylogenet. Evol.">
        <title>Genome-scale phylogeny and comparative genomics of the fungal order Sordariales.</title>
        <authorList>
            <person name="Hensen N."/>
            <person name="Bonometti L."/>
            <person name="Westerberg I."/>
            <person name="Brannstrom I.O."/>
            <person name="Guillou S."/>
            <person name="Cros-Aarteil S."/>
            <person name="Calhoun S."/>
            <person name="Haridas S."/>
            <person name="Kuo A."/>
            <person name="Mondo S."/>
            <person name="Pangilinan J."/>
            <person name="Riley R."/>
            <person name="LaButti K."/>
            <person name="Andreopoulos B."/>
            <person name="Lipzen A."/>
            <person name="Chen C."/>
            <person name="Yan M."/>
            <person name="Daum C."/>
            <person name="Ng V."/>
            <person name="Clum A."/>
            <person name="Steindorff A."/>
            <person name="Ohm R.A."/>
            <person name="Martin F."/>
            <person name="Silar P."/>
            <person name="Natvig D.O."/>
            <person name="Lalanne C."/>
            <person name="Gautier V."/>
            <person name="Ament-Velasquez S.L."/>
            <person name="Kruys A."/>
            <person name="Hutchinson M.I."/>
            <person name="Powell A.J."/>
            <person name="Barry K."/>
            <person name="Miller A.N."/>
            <person name="Grigoriev I.V."/>
            <person name="Debuchy R."/>
            <person name="Gladieux P."/>
            <person name="Hiltunen Thoren M."/>
            <person name="Johannesson H."/>
        </authorList>
    </citation>
    <scope>NUCLEOTIDE SEQUENCE</scope>
    <source>
        <strain evidence="2">CBS 141.50</strain>
    </source>
</reference>
<organism evidence="2 3">
    <name type="scientific">Dichotomopilus funicola</name>
    <dbReference type="NCBI Taxonomy" id="1934379"/>
    <lineage>
        <taxon>Eukaryota</taxon>
        <taxon>Fungi</taxon>
        <taxon>Dikarya</taxon>
        <taxon>Ascomycota</taxon>
        <taxon>Pezizomycotina</taxon>
        <taxon>Sordariomycetes</taxon>
        <taxon>Sordariomycetidae</taxon>
        <taxon>Sordariales</taxon>
        <taxon>Chaetomiaceae</taxon>
        <taxon>Dichotomopilus</taxon>
    </lineage>
</organism>
<keyword evidence="3" id="KW-1185">Reference proteome</keyword>
<keyword evidence="1" id="KW-0812">Transmembrane</keyword>
<name>A0AAN6UZF4_9PEZI</name>
<dbReference type="RefSeq" id="XP_062635403.1">
    <property type="nucleotide sequence ID" value="XM_062784312.1"/>
</dbReference>
<sequence>MADEDVGLNLAWAQTVGTFVGLLAIVFAVAAVLTERVRRVQASDERRFTSEESILGCFRAQGVSRWSSLWGDTTETLRLPTVAGLIEAGDRGSWTSSALDLMTENHPKETWVKLYESVMTSVVSNARLLGRDWKLEEEPVPSFLSRIEGGHHQEQHVASLWKVSQDLHQSRKLLGLHRGLERPFGVKEEPTTTAEPPSSEKTGLSRLTPTFIIRDKACIGVTREELAALIIIMGVAIPKLETFAYVWGVGGFGLSVDISHTDAAWCISIFQGLRLVRHAPSMGSGYTTLMAKHLACGSVPFAKNRSWILSVYLTDQVLDALKSGSCVIDKRAFGGDSLEFLRRLPGDKLVDAFYGTEDVAAFGTKFEPGSILHSTGELAGRWSRAITEIAFGGLVPQASPNVVSAVNSLGFYGSIG</sequence>
<dbReference type="AlphaFoldDB" id="A0AAN6UZF4"/>